<dbReference type="SMART" id="SM00849">
    <property type="entry name" value="Lactamase_B"/>
    <property type="match status" value="1"/>
</dbReference>
<proteinExistence type="predicted"/>
<dbReference type="RefSeq" id="WP_289501926.1">
    <property type="nucleotide sequence ID" value="NZ_CP116805.1"/>
</dbReference>
<dbReference type="InterPro" id="IPR048933">
    <property type="entry name" value="B_lactamase-like_C"/>
</dbReference>
<dbReference type="InterPro" id="IPR036866">
    <property type="entry name" value="RibonucZ/Hydroxyglut_hydro"/>
</dbReference>
<dbReference type="Pfam" id="PF21221">
    <property type="entry name" value="B_lactamase-like_C"/>
    <property type="match status" value="1"/>
</dbReference>
<dbReference type="Gene3D" id="1.10.10.10">
    <property type="entry name" value="Winged helix-like DNA-binding domain superfamily/Winged helix DNA-binding domain"/>
    <property type="match status" value="1"/>
</dbReference>
<dbReference type="InterPro" id="IPR050662">
    <property type="entry name" value="Sec-metab_biosynth-thioest"/>
</dbReference>
<reference evidence="2" key="1">
    <citation type="submission" date="2023-01" db="EMBL/GenBank/DDBJ databases">
        <title>The genome sequence of Kordiimonadaceae bacterium 6D33.</title>
        <authorList>
            <person name="Liu Y."/>
        </authorList>
    </citation>
    <scope>NUCLEOTIDE SEQUENCE</scope>
    <source>
        <strain evidence="2">6D33</strain>
    </source>
</reference>
<dbReference type="PANTHER" id="PTHR23131">
    <property type="entry name" value="ENDORIBONUCLEASE LACTB2"/>
    <property type="match status" value="1"/>
</dbReference>
<organism evidence="2 3">
    <name type="scientific">Gimibacter soli</name>
    <dbReference type="NCBI Taxonomy" id="3024400"/>
    <lineage>
        <taxon>Bacteria</taxon>
        <taxon>Pseudomonadati</taxon>
        <taxon>Pseudomonadota</taxon>
        <taxon>Alphaproteobacteria</taxon>
        <taxon>Kordiimonadales</taxon>
        <taxon>Temperatibacteraceae</taxon>
        <taxon>Gimibacter</taxon>
    </lineage>
</organism>
<dbReference type="KEGG" id="gso:PH603_08780"/>
<gene>
    <name evidence="2" type="ORF">PH603_08780</name>
</gene>
<dbReference type="Pfam" id="PF00753">
    <property type="entry name" value="Lactamase_B"/>
    <property type="match status" value="1"/>
</dbReference>
<keyword evidence="3" id="KW-1185">Reference proteome</keyword>
<dbReference type="PANTHER" id="PTHR23131:SF4">
    <property type="entry name" value="METALLO-BETA-LACTAMASE SUPERFAMILY POTEIN"/>
    <property type="match status" value="1"/>
</dbReference>
<dbReference type="AlphaFoldDB" id="A0AAE9XKJ5"/>
<feature type="domain" description="Metallo-beta-lactamase" evidence="1">
    <location>
        <begin position="61"/>
        <end position="278"/>
    </location>
</feature>
<evidence type="ECO:0000313" key="2">
    <source>
        <dbReference type="EMBL" id="WCL52632.1"/>
    </source>
</evidence>
<dbReference type="Proteomes" id="UP001217500">
    <property type="component" value="Chromosome"/>
</dbReference>
<dbReference type="Gene3D" id="3.60.15.10">
    <property type="entry name" value="Ribonuclease Z/Hydroxyacylglutathione hydrolase-like"/>
    <property type="match status" value="1"/>
</dbReference>
<sequence>MSTQKNDVESADVADHQKERLETHAGLVYPHGDAVPEGASVIEVAKGVLWARIPLPWSLDHINVYLFDEGDHWALVDTGSNGKRGIAAWEAIEAEVLGDKPLKRIIATHMHPDHLGLAGWLVERHGASFEMTMSEYLMASALWLGGYEPISDWDVEYLFRMGVSRQFEPMIRGAGNDNFKKGVAALPRAYKRLQEGMLITLGGRRWQVVIGRGHSPEHACLYCLDEPLFISGDQVLANITSNVSVYPREPEGNPLALWLTSLDRMKGLPGNPLVLPSHGRVFYGLTARLGELIDSHMGKLDRLMAGMDGSVKAVEILPLLFRRQLTGVDFFMALGEAVAHLNLMVEAGFIKRSFDGRHNRYEVVKPFDPAALNDWMVAEPGVALPPLLVETGA</sequence>
<dbReference type="EMBL" id="CP116805">
    <property type="protein sequence ID" value="WCL52632.1"/>
    <property type="molecule type" value="Genomic_DNA"/>
</dbReference>
<dbReference type="InterPro" id="IPR001279">
    <property type="entry name" value="Metallo-B-lactamas"/>
</dbReference>
<accession>A0AAE9XKJ5</accession>
<dbReference type="SUPFAM" id="SSF56281">
    <property type="entry name" value="Metallo-hydrolase/oxidoreductase"/>
    <property type="match status" value="1"/>
</dbReference>
<name>A0AAE9XKJ5_9PROT</name>
<protein>
    <submittedName>
        <fullName evidence="2">MBL fold metallo-hydrolase</fullName>
    </submittedName>
</protein>
<evidence type="ECO:0000259" key="1">
    <source>
        <dbReference type="SMART" id="SM00849"/>
    </source>
</evidence>
<evidence type="ECO:0000313" key="3">
    <source>
        <dbReference type="Proteomes" id="UP001217500"/>
    </source>
</evidence>
<dbReference type="InterPro" id="IPR036388">
    <property type="entry name" value="WH-like_DNA-bd_sf"/>
</dbReference>